<proteinExistence type="predicted"/>
<accession>A0A6J7X1N8</accession>
<sequence length="70" mass="8051">MPVPIMCYILKYREPGKRPNTERWAKRPVESTAAAIAWMNENKDKAFLPAYVETNTWKPETVAILNASLE</sequence>
<organism evidence="2">
    <name type="scientific">uncultured Caudovirales phage</name>
    <dbReference type="NCBI Taxonomy" id="2100421"/>
    <lineage>
        <taxon>Viruses</taxon>
        <taxon>Duplodnaviria</taxon>
        <taxon>Heunggongvirae</taxon>
        <taxon>Uroviricota</taxon>
        <taxon>Caudoviricetes</taxon>
        <taxon>Peduoviridae</taxon>
        <taxon>Maltschvirus</taxon>
        <taxon>Maltschvirus maltsch</taxon>
    </lineage>
</organism>
<evidence type="ECO:0000313" key="2">
    <source>
        <dbReference type="EMBL" id="CAB5224384.1"/>
    </source>
</evidence>
<gene>
    <name evidence="1" type="ORF">UFOVP705_15</name>
    <name evidence="2" type="ORF">UFOVP736_66</name>
</gene>
<dbReference type="EMBL" id="LR798327">
    <property type="protein sequence ID" value="CAB5224384.1"/>
    <property type="molecule type" value="Genomic_DNA"/>
</dbReference>
<protein>
    <submittedName>
        <fullName evidence="2">Uncharacterized protein</fullName>
    </submittedName>
</protein>
<name>A0A6J7X1N8_9CAUD</name>
<dbReference type="EMBL" id="LR796685">
    <property type="protein sequence ID" value="CAB4158614.1"/>
    <property type="molecule type" value="Genomic_DNA"/>
</dbReference>
<reference evidence="2" key="1">
    <citation type="submission" date="2020-05" db="EMBL/GenBank/DDBJ databases">
        <authorList>
            <person name="Chiriac C."/>
            <person name="Salcher M."/>
            <person name="Ghai R."/>
            <person name="Kavagutti S V."/>
        </authorList>
    </citation>
    <scope>NUCLEOTIDE SEQUENCE</scope>
</reference>
<evidence type="ECO:0000313" key="1">
    <source>
        <dbReference type="EMBL" id="CAB4158614.1"/>
    </source>
</evidence>